<evidence type="ECO:0000256" key="10">
    <source>
        <dbReference type="ARBA" id="ARBA00023204"/>
    </source>
</evidence>
<dbReference type="FunFam" id="1.10.8.50:FF:000003">
    <property type="entry name" value="Formamidopyrimidine-DNA glycosylase"/>
    <property type="match status" value="1"/>
</dbReference>
<dbReference type="InterPro" id="IPR010979">
    <property type="entry name" value="Ribosomal_uS13-like_H2TH"/>
</dbReference>
<dbReference type="InterPro" id="IPR000214">
    <property type="entry name" value="Znf_DNA_glyclase/AP_lyase"/>
</dbReference>
<dbReference type="GO" id="GO:0006284">
    <property type="term" value="P:base-excision repair"/>
    <property type="evidence" value="ECO:0007669"/>
    <property type="project" value="InterPro"/>
</dbReference>
<dbReference type="Gene3D" id="3.20.190.10">
    <property type="entry name" value="MutM-like, N-terminal"/>
    <property type="match status" value="1"/>
</dbReference>
<dbReference type="EC" id="3.2.2.23" evidence="15"/>
<keyword evidence="11 15" id="KW-0456">Lyase</keyword>
<dbReference type="AlphaFoldDB" id="A0A098AZ00"/>
<dbReference type="SUPFAM" id="SSF81624">
    <property type="entry name" value="N-terminal domain of MutM-like DNA repair proteins"/>
    <property type="match status" value="1"/>
</dbReference>
<feature type="domain" description="Formamidopyrimidine-DNA glycosylase catalytic" evidence="17">
    <location>
        <begin position="2"/>
        <end position="114"/>
    </location>
</feature>
<evidence type="ECO:0000256" key="8">
    <source>
        <dbReference type="ARBA" id="ARBA00022833"/>
    </source>
</evidence>
<evidence type="ECO:0000256" key="9">
    <source>
        <dbReference type="ARBA" id="ARBA00023125"/>
    </source>
</evidence>
<dbReference type="GO" id="GO:0003690">
    <property type="term" value="F:double-stranded DNA binding"/>
    <property type="evidence" value="ECO:0007669"/>
    <property type="project" value="UniProtKB-ARBA"/>
</dbReference>
<dbReference type="Proteomes" id="UP000054623">
    <property type="component" value="Unassembled WGS sequence"/>
</dbReference>
<keyword evidence="9 15" id="KW-0238">DNA-binding</keyword>
<evidence type="ECO:0000259" key="16">
    <source>
        <dbReference type="PROSITE" id="PS51066"/>
    </source>
</evidence>
<dbReference type="PANTHER" id="PTHR22993:SF9">
    <property type="entry name" value="FORMAMIDOPYRIMIDINE-DNA GLYCOSYLASE"/>
    <property type="match status" value="1"/>
</dbReference>
<dbReference type="EMBL" id="LK996017">
    <property type="protein sequence ID" value="CDX01350.1"/>
    <property type="molecule type" value="Genomic_DNA"/>
</dbReference>
<name>A0A098AZ00_DESHA</name>
<dbReference type="InterPro" id="IPR015886">
    <property type="entry name" value="H2TH_FPG"/>
</dbReference>
<keyword evidence="5 15" id="KW-0227">DNA damage</keyword>
<feature type="active site" description="Proton donor; for delta-elimination activity" evidence="15">
    <location>
        <position position="263"/>
    </location>
</feature>
<organism evidence="18">
    <name type="scientific">Desulfitobacterium hafniense</name>
    <name type="common">Desulfitobacterium frappieri</name>
    <dbReference type="NCBI Taxonomy" id="49338"/>
    <lineage>
        <taxon>Bacteria</taxon>
        <taxon>Bacillati</taxon>
        <taxon>Bacillota</taxon>
        <taxon>Clostridia</taxon>
        <taxon>Eubacteriales</taxon>
        <taxon>Desulfitobacteriaceae</taxon>
        <taxon>Desulfitobacterium</taxon>
    </lineage>
</organism>
<dbReference type="OrthoDB" id="9800855at2"/>
<evidence type="ECO:0000313" key="20">
    <source>
        <dbReference type="Proteomes" id="UP000054623"/>
    </source>
</evidence>
<evidence type="ECO:0000256" key="13">
    <source>
        <dbReference type="ARBA" id="ARBA00023295"/>
    </source>
</evidence>
<evidence type="ECO:0000259" key="17">
    <source>
        <dbReference type="PROSITE" id="PS51068"/>
    </source>
</evidence>
<keyword evidence="4 15" id="KW-0479">Metal-binding</keyword>
<keyword evidence="8 15" id="KW-0862">Zinc</keyword>
<evidence type="ECO:0000256" key="5">
    <source>
        <dbReference type="ARBA" id="ARBA00022763"/>
    </source>
</evidence>
<evidence type="ECO:0000256" key="6">
    <source>
        <dbReference type="ARBA" id="ARBA00022771"/>
    </source>
</evidence>
<comment type="function">
    <text evidence="15">Involved in base excision repair of DNA damaged by oxidation or by mutagenic agents. Acts as DNA glycosylase that recognizes and removes damaged bases. Has a preference for oxidized purines, such as 7,8-dihydro-8-oxoguanine (8-oxoG). Has AP (apurinic/apyrimidinic) lyase activity and introduces nicks in the DNA strand. Cleaves the DNA backbone by beta-delta elimination to generate a single-strand break at the site of the removed base with both 3'- and 5'-phosphates.</text>
</comment>
<dbReference type="Pfam" id="PF06831">
    <property type="entry name" value="H2TH"/>
    <property type="match status" value="1"/>
</dbReference>
<evidence type="ECO:0000313" key="18">
    <source>
        <dbReference type="EMBL" id="CDX01350.1"/>
    </source>
</evidence>
<dbReference type="InterPro" id="IPR012319">
    <property type="entry name" value="FPG_cat"/>
</dbReference>
<keyword evidence="6 15" id="KW-0863">Zinc-finger</keyword>
<keyword evidence="7 15" id="KW-0378">Hydrolase</keyword>
<dbReference type="PATRIC" id="fig|49338.4.peg.1574"/>
<keyword evidence="13 15" id="KW-0326">Glycosidase</keyword>
<protein>
    <recommendedName>
        <fullName evidence="15">Formamidopyrimidine-DNA glycosylase</fullName>
        <shortName evidence="15">Fapy-DNA glycosylase</shortName>
        <ecNumber evidence="15">3.2.2.23</ecNumber>
    </recommendedName>
    <alternativeName>
        <fullName evidence="15">DNA-(apurinic or apyrimidinic site) lyase MutM</fullName>
        <shortName evidence="15">AP lyase MutM</shortName>
        <ecNumber evidence="15">4.2.99.18</ecNumber>
    </alternativeName>
</protein>
<feature type="active site" description="Proton donor" evidence="15">
    <location>
        <position position="3"/>
    </location>
</feature>
<dbReference type="GO" id="GO:0003684">
    <property type="term" value="F:damaged DNA binding"/>
    <property type="evidence" value="ECO:0007669"/>
    <property type="project" value="InterPro"/>
</dbReference>
<evidence type="ECO:0000256" key="2">
    <source>
        <dbReference type="ARBA" id="ARBA00009409"/>
    </source>
</evidence>
<dbReference type="PROSITE" id="PS01242">
    <property type="entry name" value="ZF_FPG_1"/>
    <property type="match status" value="1"/>
</dbReference>
<dbReference type="Pfam" id="PF06827">
    <property type="entry name" value="zf-FPG_IleRS"/>
    <property type="match status" value="1"/>
</dbReference>
<comment type="subunit">
    <text evidence="3 15">Monomer.</text>
</comment>
<dbReference type="EC" id="4.2.99.18" evidence="15"/>
<comment type="catalytic activity">
    <reaction evidence="14 15">
        <text>2'-deoxyribonucleotide-(2'-deoxyribose 5'-phosphate)-2'-deoxyribonucleotide-DNA = a 3'-end 2'-deoxyribonucleotide-(2,3-dehydro-2,3-deoxyribose 5'-phosphate)-DNA + a 5'-end 5'-phospho-2'-deoxyribonucleoside-DNA + H(+)</text>
        <dbReference type="Rhea" id="RHEA:66592"/>
        <dbReference type="Rhea" id="RHEA-COMP:13180"/>
        <dbReference type="Rhea" id="RHEA-COMP:16897"/>
        <dbReference type="Rhea" id="RHEA-COMP:17067"/>
        <dbReference type="ChEBI" id="CHEBI:15378"/>
        <dbReference type="ChEBI" id="CHEBI:136412"/>
        <dbReference type="ChEBI" id="CHEBI:157695"/>
        <dbReference type="ChEBI" id="CHEBI:167181"/>
        <dbReference type="EC" id="4.2.99.18"/>
    </reaction>
</comment>
<dbReference type="GO" id="GO:0140078">
    <property type="term" value="F:class I DNA-(apurinic or apyrimidinic site) endonuclease activity"/>
    <property type="evidence" value="ECO:0007669"/>
    <property type="project" value="UniProtKB-EC"/>
</dbReference>
<dbReference type="SUPFAM" id="SSF57716">
    <property type="entry name" value="Glucocorticoid receptor-like (DNA-binding domain)"/>
    <property type="match status" value="1"/>
</dbReference>
<evidence type="ECO:0000256" key="11">
    <source>
        <dbReference type="ARBA" id="ARBA00023239"/>
    </source>
</evidence>
<dbReference type="SMART" id="SM00898">
    <property type="entry name" value="Fapy_DNA_glyco"/>
    <property type="match status" value="1"/>
</dbReference>
<dbReference type="EMBL" id="LOCK01000015">
    <property type="protein sequence ID" value="KTE92381.1"/>
    <property type="molecule type" value="Genomic_DNA"/>
</dbReference>
<dbReference type="Pfam" id="PF01149">
    <property type="entry name" value="Fapy_DNA_glyco"/>
    <property type="match status" value="1"/>
</dbReference>
<dbReference type="HAMAP" id="MF_00103">
    <property type="entry name" value="Fapy_DNA_glycosyl"/>
    <property type="match status" value="1"/>
</dbReference>
<proteinExistence type="inferred from homology"/>
<evidence type="ECO:0000256" key="15">
    <source>
        <dbReference type="HAMAP-Rule" id="MF_00103"/>
    </source>
</evidence>
<accession>A0A098AZ00</accession>
<comment type="cofactor">
    <cofactor evidence="15">
        <name>Zn(2+)</name>
        <dbReference type="ChEBI" id="CHEBI:29105"/>
    </cofactor>
    <text evidence="15">Binds 1 zinc ion per subunit.</text>
</comment>
<dbReference type="SMR" id="A0A098AZ00"/>
<dbReference type="Gene3D" id="1.10.8.50">
    <property type="match status" value="1"/>
</dbReference>
<dbReference type="InterPro" id="IPR010663">
    <property type="entry name" value="Znf_FPG/IleRS"/>
</dbReference>
<dbReference type="PANTHER" id="PTHR22993">
    <property type="entry name" value="FORMAMIDOPYRIMIDINE-DNA GLYCOSYLASE"/>
    <property type="match status" value="1"/>
</dbReference>
<sequence>MPELPEVETIRRSLSQHILERRIEEILIRWPGAVEGYEEKTFADAVRGLKFQSIERRGKYLLFTLEEGWSFIAHMRMTGRMVYHAQSQEPEKHTHVVLKLSSGEIHFTDTRKFGRLQLVRTEERLQQPSLARLGPEPLEEGFSAAELGRRLAPRKLAIKAALLDQTLVAGIGNIYADEALFRAGIAPERCANSLTKEEIEKLYPAICQVLEEGIAANGTSFRDYQDANGERGDFQKELKVYGRGGEPCKECGHTLVRIRLAGRSTVFCPCCQV</sequence>
<dbReference type="OMA" id="WMNRSSY"/>
<reference evidence="18" key="1">
    <citation type="submission" date="2014-07" db="EMBL/GenBank/DDBJ databases">
        <authorList>
            <person name="Hornung V.Bastian."/>
        </authorList>
    </citation>
    <scope>NUCLEOTIDE SEQUENCE</scope>
    <source>
        <strain evidence="18">PCE-S</strain>
    </source>
</reference>
<dbReference type="NCBIfam" id="TIGR00577">
    <property type="entry name" value="fpg"/>
    <property type="match status" value="1"/>
</dbReference>
<gene>
    <name evidence="15" type="primary">mutM</name>
    <name evidence="15" type="synonym">fpg</name>
    <name evidence="19" type="ORF">AT727_19525</name>
    <name evidence="18" type="ORF">DPCES_1463</name>
</gene>
<dbReference type="NCBIfam" id="NF002211">
    <property type="entry name" value="PRK01103.1"/>
    <property type="match status" value="1"/>
</dbReference>
<evidence type="ECO:0000256" key="3">
    <source>
        <dbReference type="ARBA" id="ARBA00011245"/>
    </source>
</evidence>
<dbReference type="RefSeq" id="WP_005816814.1">
    <property type="nucleotide sequence ID" value="NZ_CABKQQ010000060.1"/>
</dbReference>
<evidence type="ECO:0000256" key="12">
    <source>
        <dbReference type="ARBA" id="ARBA00023268"/>
    </source>
</evidence>
<keyword evidence="10 15" id="KW-0234">DNA repair</keyword>
<dbReference type="GO" id="GO:0008270">
    <property type="term" value="F:zinc ion binding"/>
    <property type="evidence" value="ECO:0007669"/>
    <property type="project" value="UniProtKB-UniRule"/>
</dbReference>
<dbReference type="PROSITE" id="PS51068">
    <property type="entry name" value="FPG_CAT"/>
    <property type="match status" value="1"/>
</dbReference>
<evidence type="ECO:0000313" key="19">
    <source>
        <dbReference type="EMBL" id="KTE92381.1"/>
    </source>
</evidence>
<dbReference type="SUPFAM" id="SSF46946">
    <property type="entry name" value="S13-like H2TH domain"/>
    <property type="match status" value="1"/>
</dbReference>
<evidence type="ECO:0000256" key="4">
    <source>
        <dbReference type="ARBA" id="ARBA00022723"/>
    </source>
</evidence>
<keyword evidence="12 15" id="KW-0511">Multifunctional enzyme</keyword>
<feature type="active site" description="Schiff-base intermediate with DNA" evidence="15">
    <location>
        <position position="2"/>
    </location>
</feature>
<feature type="active site" description="Proton donor; for beta-elimination activity" evidence="15">
    <location>
        <position position="59"/>
    </location>
</feature>
<evidence type="ECO:0000256" key="14">
    <source>
        <dbReference type="ARBA" id="ARBA00044632"/>
    </source>
</evidence>
<comment type="similarity">
    <text evidence="2 15">Belongs to the FPG family.</text>
</comment>
<evidence type="ECO:0000256" key="1">
    <source>
        <dbReference type="ARBA" id="ARBA00001668"/>
    </source>
</evidence>
<feature type="binding site" evidence="15">
    <location>
        <position position="154"/>
    </location>
    <ligand>
        <name>DNA</name>
        <dbReference type="ChEBI" id="CHEBI:16991"/>
    </ligand>
</feature>
<dbReference type="SMART" id="SM01232">
    <property type="entry name" value="H2TH"/>
    <property type="match status" value="1"/>
</dbReference>
<dbReference type="GO" id="GO:0034039">
    <property type="term" value="F:8-oxo-7,8-dihydroguanine DNA N-glycosylase activity"/>
    <property type="evidence" value="ECO:0007669"/>
    <property type="project" value="TreeGrafter"/>
</dbReference>
<feature type="binding site" evidence="15">
    <location>
        <position position="111"/>
    </location>
    <ligand>
        <name>DNA</name>
        <dbReference type="ChEBI" id="CHEBI:16991"/>
    </ligand>
</feature>
<comment type="catalytic activity">
    <reaction evidence="1 15">
        <text>Hydrolysis of DNA containing ring-opened 7-methylguanine residues, releasing 2,6-diamino-4-hydroxy-5-(N-methyl)formamidopyrimidine.</text>
        <dbReference type="EC" id="3.2.2.23"/>
    </reaction>
</comment>
<dbReference type="PROSITE" id="PS51066">
    <property type="entry name" value="ZF_FPG_2"/>
    <property type="match status" value="1"/>
</dbReference>
<dbReference type="InterPro" id="IPR020629">
    <property type="entry name" value="FPG_Glyclase"/>
</dbReference>
<dbReference type="InterPro" id="IPR015887">
    <property type="entry name" value="DNA_glyclase_Znf_dom_DNA_BS"/>
</dbReference>
<feature type="domain" description="FPG-type" evidence="16">
    <location>
        <begin position="239"/>
        <end position="273"/>
    </location>
</feature>
<feature type="binding site" evidence="15">
    <location>
        <position position="93"/>
    </location>
    <ligand>
        <name>DNA</name>
        <dbReference type="ChEBI" id="CHEBI:16991"/>
    </ligand>
</feature>
<evidence type="ECO:0000256" key="7">
    <source>
        <dbReference type="ARBA" id="ARBA00022801"/>
    </source>
</evidence>
<dbReference type="CDD" id="cd08966">
    <property type="entry name" value="EcFpg-like_N"/>
    <property type="match status" value="1"/>
</dbReference>
<reference evidence="19 20" key="2">
    <citation type="submission" date="2015-12" db="EMBL/GenBank/DDBJ databases">
        <title>Draft Genome Sequence of Desulfitobacterium hafniense Strain DH, a Sulfate-reducing Bacterium Isolated from Paddy Soils.</title>
        <authorList>
            <person name="Bao P."/>
            <person name="Zhang X."/>
            <person name="Li G."/>
        </authorList>
    </citation>
    <scope>NUCLEOTIDE SEQUENCE [LARGE SCALE GENOMIC DNA]</scope>
    <source>
        <strain evidence="19 20">DH</strain>
    </source>
</reference>
<dbReference type="InterPro" id="IPR035937">
    <property type="entry name" value="FPG_N"/>
</dbReference>